<organism evidence="3">
    <name type="scientific">Fervidobacterium pennivorans</name>
    <dbReference type="NCBI Taxonomy" id="93466"/>
    <lineage>
        <taxon>Bacteria</taxon>
        <taxon>Thermotogati</taxon>
        <taxon>Thermotogota</taxon>
        <taxon>Thermotogae</taxon>
        <taxon>Thermotogales</taxon>
        <taxon>Fervidobacteriaceae</taxon>
        <taxon>Fervidobacterium</taxon>
    </lineage>
</organism>
<keyword evidence="2" id="KW-0472">Membrane</keyword>
<feature type="coiled-coil region" evidence="1">
    <location>
        <begin position="142"/>
        <end position="169"/>
    </location>
</feature>
<dbReference type="AlphaFoldDB" id="A0A7V4KC81"/>
<feature type="transmembrane region" description="Helical" evidence="2">
    <location>
        <begin position="230"/>
        <end position="248"/>
    </location>
</feature>
<comment type="caution">
    <text evidence="3">The sequence shown here is derived from an EMBL/GenBank/DDBJ whole genome shotgun (WGS) entry which is preliminary data.</text>
</comment>
<keyword evidence="1" id="KW-0175">Coiled coil</keyword>
<evidence type="ECO:0000256" key="2">
    <source>
        <dbReference type="SAM" id="Phobius"/>
    </source>
</evidence>
<feature type="coiled-coil region" evidence="1">
    <location>
        <begin position="6"/>
        <end position="40"/>
    </location>
</feature>
<sequence length="249" mass="29200">MANDTRDEVVERLLNITEELEEEKNNIKRLSELITKVEANQKEIDDTKTTLNQIIDSLNAERMQISQKISEFEYNLKDKLETVDRVFERLHTLVDEMDRSMKDFLNKTSQEFSEHLQVTTNRMLNELQKRNNHIELFVTQINDETKQSLEAITSEVNELKDNIENFIQRQQSVPSSLSNISKNLEKISTTIDNQFDELHEEHKKILNELNGKNENSKIAKITKELKTLKVLNISTIILILLLFAYIIIR</sequence>
<keyword evidence="2" id="KW-0812">Transmembrane</keyword>
<reference evidence="3" key="1">
    <citation type="journal article" date="2020" name="mSystems">
        <title>Genome- and Community-Level Interaction Insights into Carbon Utilization and Element Cycling Functions of Hydrothermarchaeota in Hydrothermal Sediment.</title>
        <authorList>
            <person name="Zhou Z."/>
            <person name="Liu Y."/>
            <person name="Xu W."/>
            <person name="Pan J."/>
            <person name="Luo Z.H."/>
            <person name="Li M."/>
        </authorList>
    </citation>
    <scope>NUCLEOTIDE SEQUENCE [LARGE SCALE GENOMIC DNA]</scope>
    <source>
        <strain evidence="3">SpSt-61</strain>
    </source>
</reference>
<keyword evidence="2" id="KW-1133">Transmembrane helix</keyword>
<dbReference type="EMBL" id="DSZZ01000151">
    <property type="protein sequence ID" value="HGU52525.1"/>
    <property type="molecule type" value="Genomic_DNA"/>
</dbReference>
<name>A0A7V4KC81_FERPE</name>
<protein>
    <submittedName>
        <fullName evidence="3">Uncharacterized protein</fullName>
    </submittedName>
</protein>
<proteinExistence type="predicted"/>
<evidence type="ECO:0000313" key="3">
    <source>
        <dbReference type="EMBL" id="HGU52525.1"/>
    </source>
</evidence>
<accession>A0A7V4KC81</accession>
<evidence type="ECO:0000256" key="1">
    <source>
        <dbReference type="SAM" id="Coils"/>
    </source>
</evidence>
<gene>
    <name evidence="3" type="ORF">ENT78_03230</name>
</gene>